<feature type="compositionally biased region" description="Low complexity" evidence="1">
    <location>
        <begin position="281"/>
        <end position="298"/>
    </location>
</feature>
<proteinExistence type="predicted"/>
<dbReference type="PANTHER" id="PTHR12507">
    <property type="entry name" value="REDUCED GROWTH PHENOTYPE 1 RGP1, YEAST -RELATED"/>
    <property type="match status" value="1"/>
</dbReference>
<gene>
    <name evidence="2" type="ORF">BGT96224_5130</name>
    <name evidence="3" type="ORF">BGT96224V2_LOCUS3974</name>
</gene>
<evidence type="ECO:0000313" key="3">
    <source>
        <dbReference type="EMBL" id="SUZ10798.1"/>
    </source>
</evidence>
<dbReference type="HOGENOM" id="CLU_005862_0_0_1"/>
<evidence type="ECO:0000313" key="2">
    <source>
        <dbReference type="EMBL" id="EPQ64315.1"/>
    </source>
</evidence>
<dbReference type="EMBL" id="KE375070">
    <property type="protein sequence ID" value="EPQ64315.1"/>
    <property type="molecule type" value="Genomic_DNA"/>
</dbReference>
<dbReference type="Proteomes" id="UP000053110">
    <property type="component" value="Unassembled WGS sequence"/>
</dbReference>
<feature type="region of interest" description="Disordered" evidence="1">
    <location>
        <begin position="219"/>
        <end position="316"/>
    </location>
</feature>
<feature type="region of interest" description="Disordered" evidence="1">
    <location>
        <begin position="93"/>
        <end position="118"/>
    </location>
</feature>
<name>A0A061HLR4_BLUGR</name>
<feature type="region of interest" description="Disordered" evidence="1">
    <location>
        <begin position="566"/>
        <end position="585"/>
    </location>
</feature>
<dbReference type="Gene3D" id="2.60.40.640">
    <property type="match status" value="1"/>
</dbReference>
<dbReference type="AlphaFoldDB" id="A0A061HLR4"/>
<dbReference type="InterPro" id="IPR014848">
    <property type="entry name" value="Rgp1"/>
</dbReference>
<organism evidence="3">
    <name type="scientific">Blumeria graminis f. sp. tritici 96224</name>
    <dbReference type="NCBI Taxonomy" id="1268274"/>
    <lineage>
        <taxon>Eukaryota</taxon>
        <taxon>Fungi</taxon>
        <taxon>Dikarya</taxon>
        <taxon>Ascomycota</taxon>
        <taxon>Pezizomycotina</taxon>
        <taxon>Leotiomycetes</taxon>
        <taxon>Erysiphales</taxon>
        <taxon>Erysiphaceae</taxon>
        <taxon>Blumeria</taxon>
    </lineage>
</organism>
<dbReference type="Pfam" id="PF08737">
    <property type="entry name" value="Rgp1"/>
    <property type="match status" value="1"/>
</dbReference>
<protein>
    <submittedName>
        <fullName evidence="3">Bgt-5130</fullName>
    </submittedName>
    <submittedName>
        <fullName evidence="2">Rgp1</fullName>
    </submittedName>
</protein>
<reference evidence="4" key="1">
    <citation type="journal article" date="2013" name="Nat. Genet.">
        <title>The wheat powdery mildew genome shows the unique evolution of an obligate biotroph.</title>
        <authorList>
            <person name="Wicker T."/>
            <person name="Oberhaensli S."/>
            <person name="Parlange F."/>
            <person name="Buchmann J.P."/>
            <person name="Shatalina M."/>
            <person name="Roffler S."/>
            <person name="Ben-David R."/>
            <person name="Dolezel J."/>
            <person name="Simkova H."/>
            <person name="Schulze-Lefert P."/>
            <person name="Spanu P.D."/>
            <person name="Bruggmann R."/>
            <person name="Amselem J."/>
            <person name="Quesneville H."/>
            <person name="Ver Loren van Themaat E."/>
            <person name="Paape T."/>
            <person name="Shimizu K.K."/>
            <person name="Keller B."/>
        </authorList>
    </citation>
    <scope>NUCLEOTIDE SEQUENCE [LARGE SCALE GENOMIC DNA]</scope>
    <source>
        <strain evidence="4">96224</strain>
    </source>
</reference>
<dbReference type="InterPro" id="IPR014752">
    <property type="entry name" value="Arrestin-like_C"/>
</dbReference>
<reference evidence="3" key="3">
    <citation type="submission" date="2018-07" db="EMBL/GenBank/DDBJ databases">
        <authorList>
            <person name="Quirk P.G."/>
            <person name="Krulwich T.A."/>
        </authorList>
    </citation>
    <scope>NUCLEOTIDE SEQUENCE</scope>
    <source>
        <strain evidence="3">96224</strain>
    </source>
</reference>
<feature type="compositionally biased region" description="Polar residues" evidence="1">
    <location>
        <begin position="105"/>
        <end position="115"/>
    </location>
</feature>
<evidence type="ECO:0000313" key="4">
    <source>
        <dbReference type="Proteomes" id="UP000053110"/>
    </source>
</evidence>
<sequence>MSLHSSDIRVYVEWVESAVFAGDSIECIITFKNIATIPTPSEGSHYSSPFGGSVSSENPRLILSVPQKNIHTRNDRSTQPSRGHRTALSLNILNKSGPVKPANPTPQGKPSSFQKGNLHRRSVSIIPVGIAENSSEQGISYGDILERSRRALRGHGRSASLQIFSQKQATVSKRLQMHSFCLPSSSTLDMASRYQQIPFDATLPTHSLKPLPVPSETSLFPQDFQCKKGPKSPSSLSVEKESQDALSPSSHPKDSQSHNQKAIVPTKIHTSAGAVETPRASIECGSLSSNSSETLASEYQPHRQNRTTSQTAESKRLWGSRANDGVKKPPEVLMMAYAQLHGSFTLDSSLINLAPFEEVKRKGVIGSQGGGVIGLETNKRDSGLLRGFGWGNIGDSIGGFLGSGELSSIKDLRETLGSRSIPILSTPQSILFVDLRLGPGESKKFKYSFKLPRGIPPSHRGKAIKIIYKLVIGTQRPGGAKEQQVKMNEIPFRVLGSVDSNGKPIKHDLMSPYIILRDQASVKAISDTNQETLAEDKTLNLSNSSLSDFLSYVNLLLAKPHGDSGSGLLSPTEDLENQDSSCNEEPTNAREAIEMAIFKSNTITGAQQSANKFEISRSGKKVAILMLARPAYRLGESIIAAIDFTDARIPCYAIHATLESSERVDMSIALRSESSILRVTRKTHSSHSESTFFSRRTVFTSTIPITATPEFITSGVSLEWRIRIEFVTARLGYDNRSAQVQSELLEVLSKDERGIVLAPVEFMDCESFEVTIPLKVYGAPDPNEENPSLSNGLTV</sequence>
<evidence type="ECO:0000256" key="1">
    <source>
        <dbReference type="SAM" id="MobiDB-lite"/>
    </source>
</evidence>
<accession>A0A061HLR4</accession>
<dbReference type="OrthoDB" id="1918at2759"/>
<reference evidence="2" key="2">
    <citation type="submission" date="2013-01" db="EMBL/GenBank/DDBJ databases">
        <title>The wheat powdery mildew genome reveals unique evolution of an obligate biotroph.</title>
        <authorList>
            <person name="Oberhaensli S."/>
            <person name="Wicker T."/>
            <person name="Keller B."/>
        </authorList>
    </citation>
    <scope>NUCLEOTIDE SEQUENCE</scope>
    <source>
        <strain evidence="2">96224</strain>
    </source>
</reference>
<dbReference type="EMBL" id="UIGY01000097">
    <property type="protein sequence ID" value="SUZ10798.1"/>
    <property type="molecule type" value="Genomic_DNA"/>
</dbReference>